<proteinExistence type="predicted"/>
<gene>
    <name evidence="1" type="ORF">UFOPK1493_01767</name>
</gene>
<sequence>MHGARPVGRRAHVRSGALVREPVLHARVDRGPHRVRTLGAELARHRERGELGPVAHLVREHPAEPGDRVLVAQEPVQSHVVRREALGELLVGELQRLRTEPVERRPADRGRCHAPHPGAAFLARLGEQQRRPLVEHEPGLSVARLGGLLVVDQQPAALHQVDHEHHRLEAQQQVLATAADLDERMAVRLVRSRHGGLQRGEVERHEPLQGAPAELLGEPLGVRLHLGELGHRGSSVSGTRCGRGPWRTRRRVLGTRAATRSASAGRRRARCGRR</sequence>
<protein>
    <submittedName>
        <fullName evidence="1">Unannotated protein</fullName>
    </submittedName>
</protein>
<name>A0A6J6DBK5_9ZZZZ</name>
<evidence type="ECO:0000313" key="1">
    <source>
        <dbReference type="EMBL" id="CAB4560676.1"/>
    </source>
</evidence>
<accession>A0A6J6DBK5</accession>
<reference evidence="1" key="1">
    <citation type="submission" date="2020-05" db="EMBL/GenBank/DDBJ databases">
        <authorList>
            <person name="Chiriac C."/>
            <person name="Salcher M."/>
            <person name="Ghai R."/>
            <person name="Kavagutti S V."/>
        </authorList>
    </citation>
    <scope>NUCLEOTIDE SEQUENCE</scope>
</reference>
<dbReference type="EMBL" id="CAEZSR010000058">
    <property type="protein sequence ID" value="CAB4560676.1"/>
    <property type="molecule type" value="Genomic_DNA"/>
</dbReference>
<dbReference type="AlphaFoldDB" id="A0A6J6DBK5"/>
<organism evidence="1">
    <name type="scientific">freshwater metagenome</name>
    <dbReference type="NCBI Taxonomy" id="449393"/>
    <lineage>
        <taxon>unclassified sequences</taxon>
        <taxon>metagenomes</taxon>
        <taxon>ecological metagenomes</taxon>
    </lineage>
</organism>